<organism evidence="1">
    <name type="scientific">Arundo donax</name>
    <name type="common">Giant reed</name>
    <name type="synonym">Donax arundinaceus</name>
    <dbReference type="NCBI Taxonomy" id="35708"/>
    <lineage>
        <taxon>Eukaryota</taxon>
        <taxon>Viridiplantae</taxon>
        <taxon>Streptophyta</taxon>
        <taxon>Embryophyta</taxon>
        <taxon>Tracheophyta</taxon>
        <taxon>Spermatophyta</taxon>
        <taxon>Magnoliopsida</taxon>
        <taxon>Liliopsida</taxon>
        <taxon>Poales</taxon>
        <taxon>Poaceae</taxon>
        <taxon>PACMAD clade</taxon>
        <taxon>Arundinoideae</taxon>
        <taxon>Arundineae</taxon>
        <taxon>Arundo</taxon>
    </lineage>
</organism>
<evidence type="ECO:0000313" key="1">
    <source>
        <dbReference type="EMBL" id="JAE30487.1"/>
    </source>
</evidence>
<dbReference type="EMBL" id="GBRH01167409">
    <property type="protein sequence ID" value="JAE30487.1"/>
    <property type="molecule type" value="Transcribed_RNA"/>
</dbReference>
<reference evidence="1" key="2">
    <citation type="journal article" date="2015" name="Data Brief">
        <title>Shoot transcriptome of the giant reed, Arundo donax.</title>
        <authorList>
            <person name="Barrero R.A."/>
            <person name="Guerrero F.D."/>
            <person name="Moolhuijzen P."/>
            <person name="Goolsby J.A."/>
            <person name="Tidwell J."/>
            <person name="Bellgard S.E."/>
            <person name="Bellgard M.I."/>
        </authorList>
    </citation>
    <scope>NUCLEOTIDE SEQUENCE</scope>
    <source>
        <tissue evidence="1">Shoot tissue taken approximately 20 cm above the soil surface</tissue>
    </source>
</reference>
<reference evidence="1" key="1">
    <citation type="submission" date="2014-09" db="EMBL/GenBank/DDBJ databases">
        <authorList>
            <person name="Magalhaes I.L.F."/>
            <person name="Oliveira U."/>
            <person name="Santos F.R."/>
            <person name="Vidigal T.H.D.A."/>
            <person name="Brescovit A.D."/>
            <person name="Santos A.J."/>
        </authorList>
    </citation>
    <scope>NUCLEOTIDE SEQUENCE</scope>
    <source>
        <tissue evidence="1">Shoot tissue taken approximately 20 cm above the soil surface</tissue>
    </source>
</reference>
<proteinExistence type="predicted"/>
<protein>
    <submittedName>
        <fullName evidence="1">Uncharacterized protein</fullName>
    </submittedName>
</protein>
<sequence>MGKESRHWRAAAAARWVGLGCGGARLLV</sequence>
<accession>A0A0A9H136</accession>
<name>A0A0A9H136_ARUDO</name>
<dbReference type="AlphaFoldDB" id="A0A0A9H136"/>